<dbReference type="GO" id="GO:0019534">
    <property type="term" value="F:toxin transmembrane transporter activity"/>
    <property type="evidence" value="ECO:0007669"/>
    <property type="project" value="InterPro"/>
</dbReference>
<name>A0A5P6A9L4_RAOPL</name>
<proteinExistence type="predicted"/>
<organism evidence="1">
    <name type="scientific">Raoultella planticola</name>
    <name type="common">Klebsiella planticola</name>
    <dbReference type="NCBI Taxonomy" id="575"/>
    <lineage>
        <taxon>Bacteria</taxon>
        <taxon>Pseudomonadati</taxon>
        <taxon>Pseudomonadota</taxon>
        <taxon>Gammaproteobacteria</taxon>
        <taxon>Enterobacterales</taxon>
        <taxon>Enterobacteriaceae</taxon>
        <taxon>Klebsiella/Raoultella group</taxon>
        <taxon>Raoultella</taxon>
    </lineage>
</organism>
<dbReference type="SUPFAM" id="SSF74653">
    <property type="entry name" value="TolA/TonB C-terminal domain"/>
    <property type="match status" value="1"/>
</dbReference>
<dbReference type="GO" id="GO:0016020">
    <property type="term" value="C:membrane"/>
    <property type="evidence" value="ECO:0007669"/>
    <property type="project" value="InterPro"/>
</dbReference>
<sequence>MPGKEVCHDPETQPALFCLLSLLLTACSGTTSAPDSAEEAKLSAEVDKMFRDYQMGANNSPQANVSRYLMQVRTAIFAKIDRPQSYQGQQCSVRLTLQRDGKVQNPTVAHGDPALCAKIISALKEAQIPPAPDEETYQTFNNAVVDFRP</sequence>
<dbReference type="EMBL" id="CP029752">
    <property type="protein sequence ID" value="QFG76620.1"/>
    <property type="molecule type" value="Genomic_DNA"/>
</dbReference>
<gene>
    <name evidence="1" type="ORF">DMB90_08820</name>
</gene>
<evidence type="ECO:0000313" key="1">
    <source>
        <dbReference type="EMBL" id="QFG76620.1"/>
    </source>
</evidence>
<dbReference type="PROSITE" id="PS51257">
    <property type="entry name" value="PROKAR_LIPOPROTEIN"/>
    <property type="match status" value="1"/>
</dbReference>
<dbReference type="Pfam" id="PF06519">
    <property type="entry name" value="TolA"/>
    <property type="match status" value="1"/>
</dbReference>
<dbReference type="AlphaFoldDB" id="A0A5P6A9L4"/>
<dbReference type="Gene3D" id="3.30.1150.10">
    <property type="match status" value="1"/>
</dbReference>
<dbReference type="GO" id="GO:0043213">
    <property type="term" value="P:bacteriocin transport"/>
    <property type="evidence" value="ECO:0007669"/>
    <property type="project" value="InterPro"/>
</dbReference>
<accession>A0A5P6A9L4</accession>
<dbReference type="InterPro" id="IPR014161">
    <property type="entry name" value="Tol-Pal_TolA"/>
</dbReference>
<reference evidence="1" key="1">
    <citation type="submission" date="2018-05" db="EMBL/GenBank/DDBJ databases">
        <title>Bacterial isolates from healthy term breastfed infants carrying antibiotic resistance genes.</title>
        <authorList>
            <person name="Casaburi G."/>
        </authorList>
    </citation>
    <scope>NUCLEOTIDE SEQUENCE [LARGE SCALE GENOMIC DNA]</scope>
    <source>
        <strain evidence="1">7084_4</strain>
    </source>
</reference>
<protein>
    <submittedName>
        <fullName evidence="1">Protein TolA</fullName>
    </submittedName>
</protein>